<dbReference type="HAMAP" id="MF_00135">
    <property type="entry name" value="PRAI"/>
    <property type="match status" value="1"/>
</dbReference>
<keyword evidence="6 9" id="KW-0822">Tryptophan biosynthesis</keyword>
<dbReference type="GO" id="GO:0004640">
    <property type="term" value="F:phosphoribosylanthranilate isomerase activity"/>
    <property type="evidence" value="ECO:0007669"/>
    <property type="project" value="UniProtKB-UniRule"/>
</dbReference>
<dbReference type="STRING" id="1692.BMAGN_0640"/>
<dbReference type="InterPro" id="IPR044643">
    <property type="entry name" value="TrpF_fam"/>
</dbReference>
<dbReference type="UniPathway" id="UPA00035">
    <property type="reaction ID" value="UER00042"/>
</dbReference>
<comment type="catalytic activity">
    <reaction evidence="1 9">
        <text>N-(5-phospho-beta-D-ribosyl)anthranilate = 1-(2-carboxyphenylamino)-1-deoxy-D-ribulose 5-phosphate</text>
        <dbReference type="Rhea" id="RHEA:21540"/>
        <dbReference type="ChEBI" id="CHEBI:18277"/>
        <dbReference type="ChEBI" id="CHEBI:58613"/>
        <dbReference type="EC" id="5.3.1.24"/>
    </reaction>
</comment>
<proteinExistence type="inferred from homology"/>
<evidence type="ECO:0000256" key="5">
    <source>
        <dbReference type="ARBA" id="ARBA00022605"/>
    </source>
</evidence>
<dbReference type="PANTHER" id="PTHR42894:SF1">
    <property type="entry name" value="N-(5'-PHOSPHORIBOSYL)ANTHRANILATE ISOMERASE"/>
    <property type="match status" value="1"/>
</dbReference>
<dbReference type="InterPro" id="IPR013785">
    <property type="entry name" value="Aldolase_TIM"/>
</dbReference>
<evidence type="ECO:0000313" key="12">
    <source>
        <dbReference type="Proteomes" id="UP000029052"/>
    </source>
</evidence>
<sequence length="207" mass="22550">MNTPTIPRIKICGLSRVEDIEAVNTFRPDYCGFVVNVPRSARNVTDEQLAALTGRLDPGIVAVGVFVDEPITHIERLVRDSHIRVVQLHGHEAAAYVKHLRNRIPDVPVWQAFVVHDLDDVRRAYASDADMVLLDAGRGVGQSFDWHMLSACDRPFALAGGLDPGNARAAAATGAVMLDVSSGVETAGVKDPAKIKDFITQVRTMEE</sequence>
<comment type="caution">
    <text evidence="11">The sequence shown here is derived from an EMBL/GenBank/DDBJ whole genome shotgun (WGS) entry which is preliminary data.</text>
</comment>
<evidence type="ECO:0000256" key="8">
    <source>
        <dbReference type="ARBA" id="ARBA00023235"/>
    </source>
</evidence>
<dbReference type="EC" id="5.3.1.24" evidence="3 9"/>
<dbReference type="PANTHER" id="PTHR42894">
    <property type="entry name" value="N-(5'-PHOSPHORIBOSYL)ANTHRANILATE ISOMERASE"/>
    <property type="match status" value="1"/>
</dbReference>
<dbReference type="GO" id="GO:0000162">
    <property type="term" value="P:L-tryptophan biosynthetic process"/>
    <property type="evidence" value="ECO:0007669"/>
    <property type="project" value="UniProtKB-UniRule"/>
</dbReference>
<evidence type="ECO:0000259" key="10">
    <source>
        <dbReference type="Pfam" id="PF00697"/>
    </source>
</evidence>
<evidence type="ECO:0000256" key="4">
    <source>
        <dbReference type="ARBA" id="ARBA00022272"/>
    </source>
</evidence>
<name>A0A087BCL8_9BIFI</name>
<keyword evidence="8 9" id="KW-0413">Isomerase</keyword>
<accession>A0A087BCL8</accession>
<dbReference type="Proteomes" id="UP000029052">
    <property type="component" value="Unassembled WGS sequence"/>
</dbReference>
<dbReference type="AlphaFoldDB" id="A0A087BCL8"/>
<evidence type="ECO:0000256" key="7">
    <source>
        <dbReference type="ARBA" id="ARBA00023141"/>
    </source>
</evidence>
<dbReference type="eggNOG" id="COG0135">
    <property type="taxonomic scope" value="Bacteria"/>
</dbReference>
<gene>
    <name evidence="9" type="primary">trpF</name>
    <name evidence="11" type="ORF">BMAGN_0640</name>
</gene>
<evidence type="ECO:0000256" key="3">
    <source>
        <dbReference type="ARBA" id="ARBA00012572"/>
    </source>
</evidence>
<evidence type="ECO:0000256" key="1">
    <source>
        <dbReference type="ARBA" id="ARBA00001164"/>
    </source>
</evidence>
<dbReference type="CDD" id="cd00405">
    <property type="entry name" value="PRAI"/>
    <property type="match status" value="1"/>
</dbReference>
<feature type="domain" description="N-(5'phosphoribosyl) anthranilate isomerase (PRAI)" evidence="10">
    <location>
        <begin position="9"/>
        <end position="200"/>
    </location>
</feature>
<organism evidence="11 12">
    <name type="scientific">Bifidobacterium magnum</name>
    <dbReference type="NCBI Taxonomy" id="1692"/>
    <lineage>
        <taxon>Bacteria</taxon>
        <taxon>Bacillati</taxon>
        <taxon>Actinomycetota</taxon>
        <taxon>Actinomycetes</taxon>
        <taxon>Bifidobacteriales</taxon>
        <taxon>Bifidobacteriaceae</taxon>
        <taxon>Bifidobacterium</taxon>
    </lineage>
</organism>
<evidence type="ECO:0000256" key="6">
    <source>
        <dbReference type="ARBA" id="ARBA00022822"/>
    </source>
</evidence>
<protein>
    <recommendedName>
        <fullName evidence="4 9">N-(5'-phosphoribosyl)anthranilate isomerase</fullName>
        <shortName evidence="9">PRAI</shortName>
        <ecNumber evidence="3 9">5.3.1.24</ecNumber>
    </recommendedName>
</protein>
<dbReference type="InterPro" id="IPR001240">
    <property type="entry name" value="PRAI_dom"/>
</dbReference>
<evidence type="ECO:0000256" key="2">
    <source>
        <dbReference type="ARBA" id="ARBA00004664"/>
    </source>
</evidence>
<dbReference type="Gene3D" id="3.20.20.70">
    <property type="entry name" value="Aldolase class I"/>
    <property type="match status" value="1"/>
</dbReference>
<reference evidence="11 12" key="1">
    <citation type="submission" date="2014-03" db="EMBL/GenBank/DDBJ databases">
        <title>Genomics of Bifidobacteria.</title>
        <authorList>
            <person name="Ventura M."/>
            <person name="Milani C."/>
            <person name="Lugli G.A."/>
        </authorList>
    </citation>
    <scope>NUCLEOTIDE SEQUENCE [LARGE SCALE GENOMIC DNA]</scope>
    <source>
        <strain evidence="11 12">LMG 11591</strain>
    </source>
</reference>
<comment type="pathway">
    <text evidence="2 9">Amino-acid biosynthesis; L-tryptophan biosynthesis; L-tryptophan from chorismate: step 3/5.</text>
</comment>
<dbReference type="EMBL" id="JGZB01000003">
    <property type="protein sequence ID" value="KFI68768.1"/>
    <property type="molecule type" value="Genomic_DNA"/>
</dbReference>
<keyword evidence="5 9" id="KW-0028">Amino-acid biosynthesis</keyword>
<keyword evidence="7 9" id="KW-0057">Aromatic amino acid biosynthesis</keyword>
<evidence type="ECO:0000256" key="9">
    <source>
        <dbReference type="HAMAP-Rule" id="MF_00135"/>
    </source>
</evidence>
<dbReference type="Pfam" id="PF00697">
    <property type="entry name" value="PRAI"/>
    <property type="match status" value="1"/>
</dbReference>
<dbReference type="RefSeq" id="WP_202961075.1">
    <property type="nucleotide sequence ID" value="NZ_JGZB01000003.1"/>
</dbReference>
<keyword evidence="12" id="KW-1185">Reference proteome</keyword>
<dbReference type="InterPro" id="IPR011060">
    <property type="entry name" value="RibuloseP-bd_barrel"/>
</dbReference>
<dbReference type="SUPFAM" id="SSF51366">
    <property type="entry name" value="Ribulose-phoshate binding barrel"/>
    <property type="match status" value="1"/>
</dbReference>
<evidence type="ECO:0000313" key="11">
    <source>
        <dbReference type="EMBL" id="KFI68768.1"/>
    </source>
</evidence>
<comment type="similarity">
    <text evidence="9">Belongs to the TrpF family.</text>
</comment>